<dbReference type="Proteomes" id="UP001301769">
    <property type="component" value="Unassembled WGS sequence"/>
</dbReference>
<comment type="caution">
    <text evidence="4">The sequence shown here is derived from an EMBL/GenBank/DDBJ whole genome shotgun (WGS) entry which is preliminary data.</text>
</comment>
<comment type="similarity">
    <text evidence="1">Belongs to the SAPS family.</text>
</comment>
<dbReference type="Pfam" id="PF04499">
    <property type="entry name" value="SAPS"/>
    <property type="match status" value="1"/>
</dbReference>
<feature type="compositionally biased region" description="Acidic residues" evidence="3">
    <location>
        <begin position="940"/>
        <end position="955"/>
    </location>
</feature>
<feature type="compositionally biased region" description="Polar residues" evidence="3">
    <location>
        <begin position="437"/>
        <end position="452"/>
    </location>
</feature>
<evidence type="ECO:0000256" key="2">
    <source>
        <dbReference type="ARBA" id="ARBA00023306"/>
    </source>
</evidence>
<dbReference type="GO" id="GO:0005634">
    <property type="term" value="C:nucleus"/>
    <property type="evidence" value="ECO:0007669"/>
    <property type="project" value="TreeGrafter"/>
</dbReference>
<feature type="compositionally biased region" description="Low complexity" evidence="3">
    <location>
        <begin position="572"/>
        <end position="585"/>
    </location>
</feature>
<feature type="compositionally biased region" description="Low complexity" evidence="3">
    <location>
        <begin position="676"/>
        <end position="688"/>
    </location>
</feature>
<keyword evidence="2" id="KW-0131">Cell cycle</keyword>
<feature type="region of interest" description="Disordered" evidence="3">
    <location>
        <begin position="430"/>
        <end position="713"/>
    </location>
</feature>
<feature type="region of interest" description="Disordered" evidence="3">
    <location>
        <begin position="932"/>
        <end position="991"/>
    </location>
</feature>
<dbReference type="EMBL" id="MU858083">
    <property type="protein sequence ID" value="KAK4215142.1"/>
    <property type="molecule type" value="Genomic_DNA"/>
</dbReference>
<feature type="compositionally biased region" description="Acidic residues" evidence="3">
    <location>
        <begin position="1049"/>
        <end position="1059"/>
    </location>
</feature>
<feature type="region of interest" description="Disordered" evidence="3">
    <location>
        <begin position="1008"/>
        <end position="1164"/>
    </location>
</feature>
<feature type="compositionally biased region" description="Low complexity" evidence="3">
    <location>
        <begin position="629"/>
        <end position="653"/>
    </location>
</feature>
<reference evidence="4" key="2">
    <citation type="submission" date="2023-05" db="EMBL/GenBank/DDBJ databases">
        <authorList>
            <consortium name="Lawrence Berkeley National Laboratory"/>
            <person name="Steindorff A."/>
            <person name="Hensen N."/>
            <person name="Bonometti L."/>
            <person name="Westerberg I."/>
            <person name="Brannstrom I.O."/>
            <person name="Guillou S."/>
            <person name="Cros-Aarteil S."/>
            <person name="Calhoun S."/>
            <person name="Haridas S."/>
            <person name="Kuo A."/>
            <person name="Mondo S."/>
            <person name="Pangilinan J."/>
            <person name="Riley R."/>
            <person name="Labutti K."/>
            <person name="Andreopoulos B."/>
            <person name="Lipzen A."/>
            <person name="Chen C."/>
            <person name="Yanf M."/>
            <person name="Daum C."/>
            <person name="Ng V."/>
            <person name="Clum A."/>
            <person name="Ohm R."/>
            <person name="Martin F."/>
            <person name="Silar P."/>
            <person name="Natvig D."/>
            <person name="Lalanne C."/>
            <person name="Gautier V."/>
            <person name="Ament-Velasquez S.L."/>
            <person name="Kruys A."/>
            <person name="Hutchinson M.I."/>
            <person name="Powell A.J."/>
            <person name="Barry K."/>
            <person name="Miller A.N."/>
            <person name="Grigoriev I.V."/>
            <person name="Debuchy R."/>
            <person name="Gladieux P."/>
            <person name="Thoren M.H."/>
            <person name="Johannesson H."/>
        </authorList>
    </citation>
    <scope>NUCLEOTIDE SEQUENCE</scope>
    <source>
        <strain evidence="4">PSN293</strain>
    </source>
</reference>
<feature type="region of interest" description="Disordered" evidence="3">
    <location>
        <begin position="66"/>
        <end position="114"/>
    </location>
</feature>
<dbReference type="GO" id="GO:0005829">
    <property type="term" value="C:cytosol"/>
    <property type="evidence" value="ECO:0007669"/>
    <property type="project" value="TreeGrafter"/>
</dbReference>
<feature type="compositionally biased region" description="Low complexity" evidence="3">
    <location>
        <begin position="1008"/>
        <end position="1032"/>
    </location>
</feature>
<feature type="compositionally biased region" description="Low complexity" evidence="3">
    <location>
        <begin position="89"/>
        <end position="102"/>
    </location>
</feature>
<dbReference type="GO" id="GO:0019903">
    <property type="term" value="F:protein phosphatase binding"/>
    <property type="evidence" value="ECO:0007669"/>
    <property type="project" value="InterPro"/>
</dbReference>
<feature type="compositionally biased region" description="Acidic residues" evidence="3">
    <location>
        <begin position="464"/>
        <end position="478"/>
    </location>
</feature>
<dbReference type="PANTHER" id="PTHR12634:SF8">
    <property type="entry name" value="FIERY MOUNTAIN, ISOFORM D"/>
    <property type="match status" value="1"/>
</dbReference>
<feature type="compositionally biased region" description="Basic and acidic residues" evidence="3">
    <location>
        <begin position="518"/>
        <end position="539"/>
    </location>
</feature>
<dbReference type="InterPro" id="IPR007587">
    <property type="entry name" value="SAPS"/>
</dbReference>
<evidence type="ECO:0000256" key="3">
    <source>
        <dbReference type="SAM" id="MobiDB-lite"/>
    </source>
</evidence>
<reference evidence="4" key="1">
    <citation type="journal article" date="2023" name="Mol. Phylogenet. Evol.">
        <title>Genome-scale phylogeny and comparative genomics of the fungal order Sordariales.</title>
        <authorList>
            <person name="Hensen N."/>
            <person name="Bonometti L."/>
            <person name="Westerberg I."/>
            <person name="Brannstrom I.O."/>
            <person name="Guillou S."/>
            <person name="Cros-Aarteil S."/>
            <person name="Calhoun S."/>
            <person name="Haridas S."/>
            <person name="Kuo A."/>
            <person name="Mondo S."/>
            <person name="Pangilinan J."/>
            <person name="Riley R."/>
            <person name="LaButti K."/>
            <person name="Andreopoulos B."/>
            <person name="Lipzen A."/>
            <person name="Chen C."/>
            <person name="Yan M."/>
            <person name="Daum C."/>
            <person name="Ng V."/>
            <person name="Clum A."/>
            <person name="Steindorff A."/>
            <person name="Ohm R.A."/>
            <person name="Martin F."/>
            <person name="Silar P."/>
            <person name="Natvig D.O."/>
            <person name="Lalanne C."/>
            <person name="Gautier V."/>
            <person name="Ament-Velasquez S.L."/>
            <person name="Kruys A."/>
            <person name="Hutchinson M.I."/>
            <person name="Powell A.J."/>
            <person name="Barry K."/>
            <person name="Miller A.N."/>
            <person name="Grigoriev I.V."/>
            <person name="Debuchy R."/>
            <person name="Gladieux P."/>
            <person name="Hiltunen Thoren M."/>
            <person name="Johannesson H."/>
        </authorList>
    </citation>
    <scope>NUCLEOTIDE SEQUENCE</scope>
    <source>
        <strain evidence="4">PSN293</strain>
    </source>
</reference>
<name>A0AAN6YFE6_9PEZI</name>
<feature type="compositionally biased region" description="Polar residues" evidence="3">
    <location>
        <begin position="1213"/>
        <end position="1224"/>
    </location>
</feature>
<gene>
    <name evidence="4" type="ORF">QBC37DRAFT_282160</name>
</gene>
<evidence type="ECO:0000313" key="4">
    <source>
        <dbReference type="EMBL" id="KAK4215142.1"/>
    </source>
</evidence>
<feature type="compositionally biased region" description="Basic and acidic residues" evidence="3">
    <location>
        <begin position="1107"/>
        <end position="1121"/>
    </location>
</feature>
<dbReference type="GO" id="GO:0019888">
    <property type="term" value="F:protein phosphatase regulator activity"/>
    <property type="evidence" value="ECO:0007669"/>
    <property type="project" value="TreeGrafter"/>
</dbReference>
<protein>
    <submittedName>
        <fullName evidence="4">SIT4 phosphatase-associated protein-domain-containing protein</fullName>
    </submittedName>
</protein>
<sequence length="1311" mass="141154">MFWRFGGYANTSAIDTILDRENFQLEDLLQESDLIQELKQHNAKLVEYLREPAVLEKLLEYVVAPRPEPPAARDDEAEGEGEVEGKGKGVALPSRPRASSSATDSEENDPEAVEKKRNRYAFVAAEILSSDNWSIYEALMESKELLQKFWQFLKRPAPLDNLQASYFTKVNESLFDKKTDDMLAFLRSLDGAVTDMLNHVDCPNIMDLLLRIISLERTESGQGIVEWLYTQNLVPTLLSFLGPEHPWSTQTSAGDFLKAIITVSANASQNEQTCIGPNELTRQLVSRPCVEQLIQYMLGGGNPLTCGVGIIIEVIRKNNSDYDPDGAEPNSLPSSRDPIYLGTLLRLFADHIPDFMNLVLNGPNQKESMVTTSGQPIKPLGFDRFKTCELMAELLHCSNMGLLNEKGAEEMIAARDAHRQRLREAGRLNPMRVDDAPSSTEDLTMRMSQSSHAVERRLGVTNVSEDDGFEEVTDAPDDDSSHGVEELPEIPIPSSTSSFLDKDDDEFVEEPLSSPRLNTKDMDLKDDAEIPTFEERELAPRPSSPTKRSLEEEEDSAEESTVRGPVEEKQAAETSTTATTGTLDASVLEAEDSGKVKVTVEPVKEKSHAVEGLSPHPEDTPPPLFAAQAGSATTTVPTTTSTASGSEAPASADSEAEISKQISDLEEKQAQSAQDPTAEAAAPSSAQSFPPPPAAPSAPSADPNMSINDDDGSKEKAVVGDYLKMQFVEHSVVPTILTFFFRYQWNNFLHNVVYDIVQQVFNGPMDRGYNPVLATSLFEVADITNQIINGQLESERSEKATKTRMGYMGHLTLIAEEVVKFTERHPPEVLGEVVLEKVMAPNWVNYVEGPLAETRERDNAILGGVRPDVAMARGGMGGSGLGGAGMTGLGSIGLSGNGGSNALAEAGLGGGQDAAEGASSGIGPFAISSGTLMSGFGSSSDEEEEDEQDNDDDVASEFRAYTDPLNANTSSMHPPSIPPPPPPPPPLNIPPSRARLQLAARLAMNKRNAAAAANGGEEGTSTTSENATGSGTFSLPSTSASDRLRNPFADDDDDDDEDDDHRQELGSGSGSGSDDDEAENGGRDSGSGWNRGSWWRGVVRTARRGTGRTDTEKEPERFGDGRDDETDSEDDAVDDDIEDEEFGDFAMPEANQGSSTGMVTGIDPSRERLLLKPLPVHPSPGGVGKLSSAASPFTSLWPFSTTVKDTTAAPPSHTEQQPTSSEKSNPGGDATESTAISDEPVDLADMRADDDEGATVVVGEDGQKINRAVEATRRTSIEDPDDDDEGRTESEKVPGGEEIVVGRPTGTAAAR</sequence>
<feature type="region of interest" description="Disordered" evidence="3">
    <location>
        <begin position="1202"/>
        <end position="1311"/>
    </location>
</feature>
<feature type="compositionally biased region" description="Pro residues" evidence="3">
    <location>
        <begin position="975"/>
        <end position="989"/>
    </location>
</feature>
<keyword evidence="5" id="KW-1185">Reference proteome</keyword>
<evidence type="ECO:0000313" key="5">
    <source>
        <dbReference type="Proteomes" id="UP001301769"/>
    </source>
</evidence>
<accession>A0AAN6YFE6</accession>
<feature type="compositionally biased region" description="Acidic residues" evidence="3">
    <location>
        <begin position="1122"/>
        <end position="1143"/>
    </location>
</feature>
<evidence type="ECO:0000256" key="1">
    <source>
        <dbReference type="ARBA" id="ARBA00006180"/>
    </source>
</evidence>
<dbReference type="PANTHER" id="PTHR12634">
    <property type="entry name" value="SIT4 YEAST -ASSOCIATING PROTEIN-RELATED"/>
    <property type="match status" value="1"/>
</dbReference>
<organism evidence="4 5">
    <name type="scientific">Rhypophila decipiens</name>
    <dbReference type="NCBI Taxonomy" id="261697"/>
    <lineage>
        <taxon>Eukaryota</taxon>
        <taxon>Fungi</taxon>
        <taxon>Dikarya</taxon>
        <taxon>Ascomycota</taxon>
        <taxon>Pezizomycotina</taxon>
        <taxon>Sordariomycetes</taxon>
        <taxon>Sordariomycetidae</taxon>
        <taxon>Sordariales</taxon>
        <taxon>Naviculisporaceae</taxon>
        <taxon>Rhypophila</taxon>
    </lineage>
</organism>
<proteinExistence type="inferred from homology"/>
<feature type="compositionally biased region" description="Low complexity" evidence="3">
    <location>
        <begin position="1086"/>
        <end position="1100"/>
    </location>
</feature>